<sequence>MAKLQNGAFAPLADRWRRSRFARNFDEMAITLSGLCLVHCVLSALLLAMVASTGSVLLSPGIHEFGLGLAILFGAASLGPGLMRSDTRMPGLIGLVGITLMGIGLVMSIVYDSHSAEIFFTLLGVATVALAHGLNATPACD</sequence>
<feature type="transmembrane region" description="Helical" evidence="1">
    <location>
        <begin position="117"/>
        <end position="136"/>
    </location>
</feature>
<organism evidence="2 3">
    <name type="scientific">Flavisphingopyxis soli</name>
    <dbReference type="NCBI Taxonomy" id="2601267"/>
    <lineage>
        <taxon>Bacteria</taxon>
        <taxon>Pseudomonadati</taxon>
        <taxon>Pseudomonadota</taxon>
        <taxon>Alphaproteobacteria</taxon>
        <taxon>Sphingomonadales</taxon>
        <taxon>Sphingopyxidaceae</taxon>
        <taxon>Flavisphingopyxis</taxon>
    </lineage>
</organism>
<feature type="transmembrane region" description="Helical" evidence="1">
    <location>
        <begin position="91"/>
        <end position="111"/>
    </location>
</feature>
<dbReference type="GO" id="GO:0016020">
    <property type="term" value="C:membrane"/>
    <property type="evidence" value="ECO:0007669"/>
    <property type="project" value="InterPro"/>
</dbReference>
<proteinExistence type="predicted"/>
<keyword evidence="1" id="KW-0812">Transmembrane</keyword>
<evidence type="ECO:0000313" key="2">
    <source>
        <dbReference type="EMBL" id="TXC67796.1"/>
    </source>
</evidence>
<dbReference type="EMBL" id="VOPY01000004">
    <property type="protein sequence ID" value="TXC67796.1"/>
    <property type="molecule type" value="Genomic_DNA"/>
</dbReference>
<feature type="transmembrane region" description="Helical" evidence="1">
    <location>
        <begin position="57"/>
        <end position="79"/>
    </location>
</feature>
<dbReference type="RefSeq" id="WP_147123756.1">
    <property type="nucleotide sequence ID" value="NZ_VOPY01000004.1"/>
</dbReference>
<keyword evidence="3" id="KW-1185">Reference proteome</keyword>
<dbReference type="GO" id="GO:0015097">
    <property type="term" value="F:mercury ion transmembrane transporter activity"/>
    <property type="evidence" value="ECO:0007669"/>
    <property type="project" value="InterPro"/>
</dbReference>
<comment type="caution">
    <text evidence="2">The sequence shown here is derived from an EMBL/GenBank/DDBJ whole genome shotgun (WGS) entry which is preliminary data.</text>
</comment>
<dbReference type="AlphaFoldDB" id="A0A5C6U7H4"/>
<reference evidence="2 3" key="1">
    <citation type="submission" date="2019-08" db="EMBL/GenBank/DDBJ databases">
        <title>Sphingorhabdus soil sp. nov., isolated from arctic soil.</title>
        <authorList>
            <person name="Liu Y."/>
        </authorList>
    </citation>
    <scope>NUCLEOTIDE SEQUENCE [LARGE SCALE GENOMIC DNA]</scope>
    <source>
        <strain evidence="2 3">D-2Q-5-6</strain>
    </source>
</reference>
<name>A0A5C6U7H4_9SPHN</name>
<evidence type="ECO:0000313" key="3">
    <source>
        <dbReference type="Proteomes" id="UP000321129"/>
    </source>
</evidence>
<dbReference type="Proteomes" id="UP000321129">
    <property type="component" value="Unassembled WGS sequence"/>
</dbReference>
<dbReference type="Pfam" id="PF03203">
    <property type="entry name" value="MerC"/>
    <property type="match status" value="1"/>
</dbReference>
<dbReference type="InterPro" id="IPR004891">
    <property type="entry name" value="Mercury-R_MerC"/>
</dbReference>
<gene>
    <name evidence="2" type="ORF">FSZ31_12560</name>
</gene>
<keyword evidence="1" id="KW-0472">Membrane</keyword>
<dbReference type="OrthoDB" id="6078385at2"/>
<evidence type="ECO:0000256" key="1">
    <source>
        <dbReference type="SAM" id="Phobius"/>
    </source>
</evidence>
<protein>
    <submittedName>
        <fullName evidence="2">MerC domain-containing protein</fullName>
    </submittedName>
</protein>
<keyword evidence="1" id="KW-1133">Transmembrane helix</keyword>
<feature type="transmembrane region" description="Helical" evidence="1">
    <location>
        <begin position="28"/>
        <end position="51"/>
    </location>
</feature>
<accession>A0A5C6U7H4</accession>